<dbReference type="AlphaFoldDB" id="A0A2X1BCK3"/>
<accession>A0A2X1BCK3</accession>
<dbReference type="SUPFAM" id="SSF53448">
    <property type="entry name" value="Nucleotide-diphospho-sugar transferases"/>
    <property type="match status" value="1"/>
</dbReference>
<dbReference type="Gene3D" id="1.50.10.10">
    <property type="match status" value="1"/>
</dbReference>
<dbReference type="InterPro" id="IPR012341">
    <property type="entry name" value="6hp_glycosidase-like_sf"/>
</dbReference>
<dbReference type="InterPro" id="IPR008928">
    <property type="entry name" value="6-hairpin_glycosidase_sf"/>
</dbReference>
<feature type="domain" description="MannoseP isomerase/GMP-like beta-helix" evidence="4">
    <location>
        <begin position="285"/>
        <end position="338"/>
    </location>
</feature>
<reference evidence="5 6" key="1">
    <citation type="submission" date="2018-06" db="EMBL/GenBank/DDBJ databases">
        <authorList>
            <consortium name="Pathogen Informatics"/>
            <person name="Doyle S."/>
        </authorList>
    </citation>
    <scope>NUCLEOTIDE SEQUENCE [LARGE SCALE GENOMIC DNA]</scope>
    <source>
        <strain evidence="5 6">NCTC11166</strain>
    </source>
</reference>
<dbReference type="GO" id="GO:0005975">
    <property type="term" value="P:carbohydrate metabolic process"/>
    <property type="evidence" value="ECO:0007669"/>
    <property type="project" value="InterPro"/>
</dbReference>
<dbReference type="SUPFAM" id="SSF48208">
    <property type="entry name" value="Six-hairpin glycosidases"/>
    <property type="match status" value="1"/>
</dbReference>
<dbReference type="InterPro" id="IPR005835">
    <property type="entry name" value="NTP_transferase_dom"/>
</dbReference>
<evidence type="ECO:0000256" key="1">
    <source>
        <dbReference type="ARBA" id="ARBA00008558"/>
    </source>
</evidence>
<dbReference type="SUPFAM" id="SSF159283">
    <property type="entry name" value="Guanosine diphospho-D-mannose pyrophosphorylase/mannose-6-phosphate isomerase linker domain"/>
    <property type="match status" value="1"/>
</dbReference>
<organism evidence="5 6">
    <name type="scientific">Brevundimonas vesicularis</name>
    <name type="common">Pseudomonas vesicularis</name>
    <dbReference type="NCBI Taxonomy" id="41276"/>
    <lineage>
        <taxon>Bacteria</taxon>
        <taxon>Pseudomonadati</taxon>
        <taxon>Pseudomonadota</taxon>
        <taxon>Alphaproteobacteria</taxon>
        <taxon>Caulobacterales</taxon>
        <taxon>Caulobacteraceae</taxon>
        <taxon>Brevundimonas</taxon>
    </lineage>
</organism>
<dbReference type="InterPro" id="IPR049577">
    <property type="entry name" value="GMPP_N"/>
</dbReference>
<dbReference type="InterPro" id="IPR029044">
    <property type="entry name" value="Nucleotide-diphossugar_trans"/>
</dbReference>
<gene>
    <name evidence="5" type="primary">algA</name>
    <name evidence="5" type="ORF">NCTC11166_02497</name>
</gene>
<keyword evidence="2" id="KW-0413">Isomerase</keyword>
<dbReference type="PANTHER" id="PTHR46390:SF1">
    <property type="entry name" value="MANNOSE-1-PHOSPHATE GUANYLYLTRANSFERASE"/>
    <property type="match status" value="1"/>
</dbReference>
<dbReference type="InterPro" id="IPR010819">
    <property type="entry name" value="AGE/CE"/>
</dbReference>
<dbReference type="InterPro" id="IPR051161">
    <property type="entry name" value="Mannose-6P_isomerase_type2"/>
</dbReference>
<dbReference type="CDD" id="cd02509">
    <property type="entry name" value="GDP-M1P_Guanylyltransferase"/>
    <property type="match status" value="1"/>
</dbReference>
<dbReference type="InterPro" id="IPR054566">
    <property type="entry name" value="ManC/GMP-like_b-helix"/>
</dbReference>
<dbReference type="Pfam" id="PF00483">
    <property type="entry name" value="NTP_transferase"/>
    <property type="match status" value="1"/>
</dbReference>
<dbReference type="RefSeq" id="WP_258522569.1">
    <property type="nucleotide sequence ID" value="NZ_UAQP01000014.1"/>
</dbReference>
<evidence type="ECO:0000259" key="3">
    <source>
        <dbReference type="Pfam" id="PF00483"/>
    </source>
</evidence>
<dbReference type="Proteomes" id="UP000251186">
    <property type="component" value="Unassembled WGS sequence"/>
</dbReference>
<dbReference type="GO" id="GO:0016853">
    <property type="term" value="F:isomerase activity"/>
    <property type="evidence" value="ECO:0007669"/>
    <property type="project" value="UniProtKB-KW"/>
</dbReference>
<dbReference type="GO" id="GO:0004475">
    <property type="term" value="F:mannose-1-phosphate guanylyltransferase (GTP) activity"/>
    <property type="evidence" value="ECO:0007669"/>
    <property type="project" value="InterPro"/>
</dbReference>
<dbReference type="EMBL" id="UAQP01000014">
    <property type="protein sequence ID" value="SPU55103.1"/>
    <property type="molecule type" value="Genomic_DNA"/>
</dbReference>
<sequence>MATIYPVIMCGGSGTRLWPASRPSLPKQFIPLAGNRSLFQETVARVAGLCQNGGELVVVGGLSHKRAILDQLEEIGVSAVILLEPEGRDSSAAMAAAAEWTAQRAPEAINLFVASDHHIPDAEAFRQSVGKAASAAAQGRIVTLGVVPTEPSSAYGYIAPSGPDLSAVSAFVEKPDQATARRYISEGYLWNSGNFIVRADVLCQEIAERAPAVSEAVRSAVAGAKIDGSCLTLGAGFKAAPKISIDYAVMEKTTRASVLPVRFEWSDLGAWDSVHASGEGDVGLHILEDSESCLIRACDGVMVAAIGLRDVGIIVERDAVLVTDLKKSQDVKKVVERLRKLSPQHLDFPAPEPLESLEAGATRFAAWLRQSALPIWSTLGQAENGAFEEVLGLDGRHISASRRARVQARQLQVYAEAGRQGWRGPWKAVVETGLDQLRTAYLRLDGQMRTLLAADGSPLDETAMIYDQAFLIFALASISNATAQPALEVEASAVRNLLLRQVDAHGGLRESGSHPYQSNAHMHLLEAALAWEENGGGREWSALADQLVHLARKRFIDAETGSLREFFDAQWSPATGEDGRLVEPGHQFEWAWLLARYGRSRNDAGVLSDAWRLYESGLKGVDAKRGVAMDALNIDGSVRSSRSRLWPQTEWLKASLILATLNDDVRRAQCLDQAARAQRAVWRYLTPQGLWHDKMLENGSFIDEPAPASSFYHIMAAYIQVRETVGVIAPQKTASFNLF</sequence>
<evidence type="ECO:0000313" key="5">
    <source>
        <dbReference type="EMBL" id="SPU55103.1"/>
    </source>
</evidence>
<protein>
    <submittedName>
        <fullName evidence="5">Alginate biosynthesis protein AlgA</fullName>
    </submittedName>
</protein>
<proteinExistence type="inferred from homology"/>
<evidence type="ECO:0000259" key="4">
    <source>
        <dbReference type="Pfam" id="PF22640"/>
    </source>
</evidence>
<comment type="similarity">
    <text evidence="1">Belongs to the N-acylglucosamine 2-epimerase family.</text>
</comment>
<evidence type="ECO:0000313" key="6">
    <source>
        <dbReference type="Proteomes" id="UP000251186"/>
    </source>
</evidence>
<feature type="domain" description="Nucleotidyl transferase" evidence="3">
    <location>
        <begin position="6"/>
        <end position="275"/>
    </location>
</feature>
<name>A0A2X1BCK3_BREVE</name>
<dbReference type="PANTHER" id="PTHR46390">
    <property type="entry name" value="MANNOSE-1-PHOSPHATE GUANYLYLTRANSFERASE"/>
    <property type="match status" value="1"/>
</dbReference>
<dbReference type="Pfam" id="PF07221">
    <property type="entry name" value="GlcNAc_2-epim"/>
    <property type="match status" value="1"/>
</dbReference>
<dbReference type="Pfam" id="PF22640">
    <property type="entry name" value="ManC_GMP_beta-helix"/>
    <property type="match status" value="1"/>
</dbReference>
<dbReference type="Gene3D" id="3.90.550.10">
    <property type="entry name" value="Spore Coat Polysaccharide Biosynthesis Protein SpsA, Chain A"/>
    <property type="match status" value="1"/>
</dbReference>
<dbReference type="GO" id="GO:0009298">
    <property type="term" value="P:GDP-mannose biosynthetic process"/>
    <property type="evidence" value="ECO:0007669"/>
    <property type="project" value="TreeGrafter"/>
</dbReference>
<evidence type="ECO:0000256" key="2">
    <source>
        <dbReference type="ARBA" id="ARBA00023235"/>
    </source>
</evidence>